<gene>
    <name evidence="2" type="ORF">ACFPXP_17485</name>
</gene>
<dbReference type="Proteomes" id="UP001596250">
    <property type="component" value="Unassembled WGS sequence"/>
</dbReference>
<keyword evidence="1" id="KW-0472">Membrane</keyword>
<keyword evidence="1" id="KW-0812">Transmembrane</keyword>
<feature type="transmembrane region" description="Helical" evidence="1">
    <location>
        <begin position="139"/>
        <end position="157"/>
    </location>
</feature>
<keyword evidence="3" id="KW-1185">Reference proteome</keyword>
<sequence length="227" mass="24593">MDSTAKTKEIKGFTYEEFNRLKEIGEQARVSGSGNIVTNSAQSSNDVIIFDHWEQCPTTSGATEMCGAYDNYYNHNTSTGKYTIQTITYDPKGSIYNKISGTTIGHAKTAGLLGEYKAKINNYDEYTQRRMDGLHWSEVAGWASGLASMVILVATFSAGPTGWAAAVSQAAAEAFIALIGLTSSTYTTYTRLSYSGTAAAYLHEANMKHASIMNTGEYDSSTWVVGL</sequence>
<evidence type="ECO:0000256" key="1">
    <source>
        <dbReference type="SAM" id="Phobius"/>
    </source>
</evidence>
<dbReference type="RefSeq" id="WP_379895653.1">
    <property type="nucleotide sequence ID" value="NZ_CBCSCT010000020.1"/>
</dbReference>
<evidence type="ECO:0000313" key="2">
    <source>
        <dbReference type="EMBL" id="MFC5988197.1"/>
    </source>
</evidence>
<organism evidence="2 3">
    <name type="scientific">Marinicrinis lubricantis</name>
    <dbReference type="NCBI Taxonomy" id="2086470"/>
    <lineage>
        <taxon>Bacteria</taxon>
        <taxon>Bacillati</taxon>
        <taxon>Bacillota</taxon>
        <taxon>Bacilli</taxon>
        <taxon>Bacillales</taxon>
        <taxon>Paenibacillaceae</taxon>
    </lineage>
</organism>
<evidence type="ECO:0000313" key="3">
    <source>
        <dbReference type="Proteomes" id="UP001596250"/>
    </source>
</evidence>
<reference evidence="3" key="1">
    <citation type="journal article" date="2019" name="Int. J. Syst. Evol. Microbiol.">
        <title>The Global Catalogue of Microorganisms (GCM) 10K type strain sequencing project: providing services to taxonomists for standard genome sequencing and annotation.</title>
        <authorList>
            <consortium name="The Broad Institute Genomics Platform"/>
            <consortium name="The Broad Institute Genome Sequencing Center for Infectious Disease"/>
            <person name="Wu L."/>
            <person name="Ma J."/>
        </authorList>
    </citation>
    <scope>NUCLEOTIDE SEQUENCE [LARGE SCALE GENOMIC DNA]</scope>
    <source>
        <strain evidence="3">CCM 8749</strain>
    </source>
</reference>
<proteinExistence type="predicted"/>
<dbReference type="EMBL" id="JBHSQV010000177">
    <property type="protein sequence ID" value="MFC5988197.1"/>
    <property type="molecule type" value="Genomic_DNA"/>
</dbReference>
<feature type="transmembrane region" description="Helical" evidence="1">
    <location>
        <begin position="163"/>
        <end position="181"/>
    </location>
</feature>
<accession>A0ABW1IT00</accession>
<name>A0ABW1IT00_9BACL</name>
<keyword evidence="1" id="KW-1133">Transmembrane helix</keyword>
<protein>
    <submittedName>
        <fullName evidence="2">Uncharacterized protein</fullName>
    </submittedName>
</protein>
<comment type="caution">
    <text evidence="2">The sequence shown here is derived from an EMBL/GenBank/DDBJ whole genome shotgun (WGS) entry which is preliminary data.</text>
</comment>